<dbReference type="Gene3D" id="3.90.1200.10">
    <property type="match status" value="1"/>
</dbReference>
<reference evidence="2" key="1">
    <citation type="submission" date="2021-05" db="EMBL/GenBank/DDBJ databases">
        <authorList>
            <person name="Pietrasiak N."/>
            <person name="Ward R."/>
            <person name="Stajich J.E."/>
            <person name="Kurbessoian T."/>
        </authorList>
    </citation>
    <scope>NUCLEOTIDE SEQUENCE</scope>
    <source>
        <strain evidence="2">JT2-VF2</strain>
    </source>
</reference>
<dbReference type="PANTHER" id="PTHR21310">
    <property type="entry name" value="AMINOGLYCOSIDE PHOSPHOTRANSFERASE-RELATED-RELATED"/>
    <property type="match status" value="1"/>
</dbReference>
<dbReference type="SUPFAM" id="SSF56112">
    <property type="entry name" value="Protein kinase-like (PK-like)"/>
    <property type="match status" value="1"/>
</dbReference>
<organism evidence="2 3">
    <name type="scientific">Mojavia pulchra JT2-VF2</name>
    <dbReference type="NCBI Taxonomy" id="287848"/>
    <lineage>
        <taxon>Bacteria</taxon>
        <taxon>Bacillati</taxon>
        <taxon>Cyanobacteriota</taxon>
        <taxon>Cyanophyceae</taxon>
        <taxon>Nostocales</taxon>
        <taxon>Nostocaceae</taxon>
    </lineage>
</organism>
<gene>
    <name evidence="2" type="ORF">KME32_26255</name>
</gene>
<proteinExistence type="predicted"/>
<dbReference type="InterPro" id="IPR011009">
    <property type="entry name" value="Kinase-like_dom_sf"/>
</dbReference>
<accession>A0A951Q2F5</accession>
<feature type="domain" description="Aminoglycoside phosphotransferase" evidence="1">
    <location>
        <begin position="25"/>
        <end position="236"/>
    </location>
</feature>
<evidence type="ECO:0000259" key="1">
    <source>
        <dbReference type="Pfam" id="PF01636"/>
    </source>
</evidence>
<evidence type="ECO:0000313" key="3">
    <source>
        <dbReference type="Proteomes" id="UP000715781"/>
    </source>
</evidence>
<dbReference type="AlphaFoldDB" id="A0A951Q2F5"/>
<reference evidence="2" key="2">
    <citation type="journal article" date="2022" name="Microbiol. Resour. Announc.">
        <title>Metagenome Sequencing to Explore Phylogenomics of Terrestrial Cyanobacteria.</title>
        <authorList>
            <person name="Ward R.D."/>
            <person name="Stajich J.E."/>
            <person name="Johansen J.R."/>
            <person name="Huntemann M."/>
            <person name="Clum A."/>
            <person name="Foster B."/>
            <person name="Foster B."/>
            <person name="Roux S."/>
            <person name="Palaniappan K."/>
            <person name="Varghese N."/>
            <person name="Mukherjee S."/>
            <person name="Reddy T.B.K."/>
            <person name="Daum C."/>
            <person name="Copeland A."/>
            <person name="Chen I.A."/>
            <person name="Ivanova N.N."/>
            <person name="Kyrpides N.C."/>
            <person name="Shapiro N."/>
            <person name="Eloe-Fadrosh E.A."/>
            <person name="Pietrasiak N."/>
        </authorList>
    </citation>
    <scope>NUCLEOTIDE SEQUENCE</scope>
    <source>
        <strain evidence="2">JT2-VF2</strain>
    </source>
</reference>
<dbReference type="Pfam" id="PF01636">
    <property type="entry name" value="APH"/>
    <property type="match status" value="1"/>
</dbReference>
<dbReference type="InterPro" id="IPR002575">
    <property type="entry name" value="Aminoglycoside_PTrfase"/>
</dbReference>
<evidence type="ECO:0000313" key="2">
    <source>
        <dbReference type="EMBL" id="MBW4564569.1"/>
    </source>
</evidence>
<dbReference type="Proteomes" id="UP000715781">
    <property type="component" value="Unassembled WGS sequence"/>
</dbReference>
<dbReference type="InterPro" id="IPR051678">
    <property type="entry name" value="AGP_Transferase"/>
</dbReference>
<comment type="caution">
    <text evidence="2">The sequence shown here is derived from an EMBL/GenBank/DDBJ whole genome shotgun (WGS) entry which is preliminary data.</text>
</comment>
<protein>
    <submittedName>
        <fullName evidence="2">Aminoglycoside phosphotransferase family protein</fullName>
    </submittedName>
</protein>
<name>A0A951Q2F5_9NOST</name>
<dbReference type="Gene3D" id="3.30.200.150">
    <property type="match status" value="1"/>
</dbReference>
<dbReference type="EMBL" id="JAHHHN010000023">
    <property type="protein sequence ID" value="MBW4564569.1"/>
    <property type="molecule type" value="Genomic_DNA"/>
</dbReference>
<sequence length="303" mass="35095">MITPAIVINFLQSGFNPGISDVALIGAGMFSQAFSFNFDGQQFVIRLNSHPEDFLKDAFAYRQFASSKLPIPKMIEFGCFDEIHYFAITECCQGMTLNDLEAGAIEQTLPSLFNTLHTIHTLDSSNYSGWGLTDASGNGRFASWQDYLLSFYNQKFPFTWKQLFRETFMEQELYEKALVAIQNNLQFCSTQKYWVHGDFGFDNVMSDGQRITGVLDWAESLLGDYVYDIAYLEFWSENICYKQRWLQWLRNRQINFSLDHFEERLRCYMLHIGLKGLAIAAIRNNMQDYTQVKAKIQKILNAD</sequence>